<evidence type="ECO:0000256" key="4">
    <source>
        <dbReference type="PROSITE-ProRule" id="PRU00335"/>
    </source>
</evidence>
<dbReference type="InterPro" id="IPR050109">
    <property type="entry name" value="HTH-type_TetR-like_transc_reg"/>
</dbReference>
<evidence type="ECO:0000256" key="2">
    <source>
        <dbReference type="ARBA" id="ARBA00023125"/>
    </source>
</evidence>
<dbReference type="PRINTS" id="PR00455">
    <property type="entry name" value="HTHTETR"/>
</dbReference>
<evidence type="ECO:0000313" key="6">
    <source>
        <dbReference type="EMBL" id="MBM7075399.1"/>
    </source>
</evidence>
<dbReference type="Gene3D" id="1.10.357.10">
    <property type="entry name" value="Tetracycline Repressor, domain 2"/>
    <property type="match status" value="1"/>
</dbReference>
<gene>
    <name evidence="6" type="ORF">JQX11_03370</name>
</gene>
<dbReference type="PROSITE" id="PS50977">
    <property type="entry name" value="HTH_TETR_2"/>
    <property type="match status" value="1"/>
</dbReference>
<keyword evidence="7" id="KW-1185">Reference proteome</keyword>
<evidence type="ECO:0000256" key="1">
    <source>
        <dbReference type="ARBA" id="ARBA00023015"/>
    </source>
</evidence>
<organism evidence="6 7">
    <name type="scientific">Micromonospora humida</name>
    <dbReference type="NCBI Taxonomy" id="2809018"/>
    <lineage>
        <taxon>Bacteria</taxon>
        <taxon>Bacillati</taxon>
        <taxon>Actinomycetota</taxon>
        <taxon>Actinomycetes</taxon>
        <taxon>Micromonosporales</taxon>
        <taxon>Micromonosporaceae</taxon>
        <taxon>Micromonospora</taxon>
    </lineage>
</organism>
<feature type="domain" description="HTH tetR-type" evidence="5">
    <location>
        <begin position="6"/>
        <end position="66"/>
    </location>
</feature>
<comment type="caution">
    <text evidence="6">The sequence shown here is derived from an EMBL/GenBank/DDBJ whole genome shotgun (WGS) entry which is preliminary data.</text>
</comment>
<dbReference type="Proteomes" id="UP001518872">
    <property type="component" value="Unassembled WGS sequence"/>
</dbReference>
<evidence type="ECO:0000313" key="7">
    <source>
        <dbReference type="Proteomes" id="UP001518872"/>
    </source>
</evidence>
<dbReference type="InterPro" id="IPR001647">
    <property type="entry name" value="HTH_TetR"/>
</dbReference>
<sequence>MARWRPDARERLRQAALELFAEQGFAATTVPAITARAGLTTRTFFRHFADKREVLFADEAEISAFATKLMATAPTDEPLTFIVAGLRTVAETYFEGRKDDLRQRRAIVASDPGLGERDQHKRAMLAQVMRDGFRARGLDPLRADLLAETAGTLMYVSVAAWLETDDGRRLGDIIDVALATLRAELEGLPNGQGASQG</sequence>
<dbReference type="InterPro" id="IPR023772">
    <property type="entry name" value="DNA-bd_HTH_TetR-type_CS"/>
</dbReference>
<reference evidence="6 7" key="1">
    <citation type="submission" date="2021-02" db="EMBL/GenBank/DDBJ databases">
        <authorList>
            <person name="Ra J.-S."/>
        </authorList>
    </citation>
    <scope>NUCLEOTIDE SEQUENCE [LARGE SCALE GENOMIC DNA]</scope>
    <source>
        <strain evidence="6 7">MMS20-R1-14</strain>
    </source>
</reference>
<evidence type="ECO:0000256" key="3">
    <source>
        <dbReference type="ARBA" id="ARBA00023163"/>
    </source>
</evidence>
<dbReference type="Pfam" id="PF00440">
    <property type="entry name" value="TetR_N"/>
    <property type="match status" value="1"/>
</dbReference>
<dbReference type="PROSITE" id="PS01081">
    <property type="entry name" value="HTH_TETR_1"/>
    <property type="match status" value="1"/>
</dbReference>
<name>A0ABS2IN07_9ACTN</name>
<feature type="DNA-binding region" description="H-T-H motif" evidence="4">
    <location>
        <begin position="29"/>
        <end position="48"/>
    </location>
</feature>
<keyword evidence="2 4" id="KW-0238">DNA-binding</keyword>
<protein>
    <submittedName>
        <fullName evidence="6">TetR family transcriptional regulator</fullName>
    </submittedName>
</protein>
<evidence type="ECO:0000259" key="5">
    <source>
        <dbReference type="PROSITE" id="PS50977"/>
    </source>
</evidence>
<keyword evidence="1" id="KW-0805">Transcription regulation</keyword>
<dbReference type="SUPFAM" id="SSF46689">
    <property type="entry name" value="Homeodomain-like"/>
    <property type="match status" value="1"/>
</dbReference>
<dbReference type="PANTHER" id="PTHR30055:SF238">
    <property type="entry name" value="MYCOFACTOCIN BIOSYNTHESIS TRANSCRIPTIONAL REGULATOR MFTR-RELATED"/>
    <property type="match status" value="1"/>
</dbReference>
<dbReference type="EMBL" id="JAFEUC010000001">
    <property type="protein sequence ID" value="MBM7075399.1"/>
    <property type="molecule type" value="Genomic_DNA"/>
</dbReference>
<accession>A0ABS2IN07</accession>
<dbReference type="PANTHER" id="PTHR30055">
    <property type="entry name" value="HTH-TYPE TRANSCRIPTIONAL REGULATOR RUTR"/>
    <property type="match status" value="1"/>
</dbReference>
<proteinExistence type="predicted"/>
<dbReference type="InterPro" id="IPR009057">
    <property type="entry name" value="Homeodomain-like_sf"/>
</dbReference>
<dbReference type="RefSeq" id="WP_204923457.1">
    <property type="nucleotide sequence ID" value="NZ_JAFEUC010000001.1"/>
</dbReference>
<keyword evidence="3" id="KW-0804">Transcription</keyword>